<dbReference type="InterPro" id="IPR050312">
    <property type="entry name" value="IolE/XylAMocC-like"/>
</dbReference>
<feature type="domain" description="Xylose isomerase-like TIM barrel" evidence="1">
    <location>
        <begin position="35"/>
        <end position="289"/>
    </location>
</feature>
<dbReference type="InterPro" id="IPR013022">
    <property type="entry name" value="Xyl_isomerase-like_TIM-brl"/>
</dbReference>
<dbReference type="Pfam" id="PF01261">
    <property type="entry name" value="AP_endonuc_2"/>
    <property type="match status" value="1"/>
</dbReference>
<dbReference type="Proteomes" id="UP000283644">
    <property type="component" value="Unassembled WGS sequence"/>
</dbReference>
<dbReference type="SUPFAM" id="SSF51658">
    <property type="entry name" value="Xylose isomerase-like"/>
    <property type="match status" value="1"/>
</dbReference>
<dbReference type="GO" id="GO:0016853">
    <property type="term" value="F:isomerase activity"/>
    <property type="evidence" value="ECO:0007669"/>
    <property type="project" value="UniProtKB-KW"/>
</dbReference>
<accession>A0A417Y9H6</accession>
<keyword evidence="3" id="KW-1185">Reference proteome</keyword>
<proteinExistence type="predicted"/>
<organism evidence="2 3">
    <name type="scientific">Nocardioides immobilis</name>
    <dbReference type="NCBI Taxonomy" id="2049295"/>
    <lineage>
        <taxon>Bacteria</taxon>
        <taxon>Bacillati</taxon>
        <taxon>Actinomycetota</taxon>
        <taxon>Actinomycetes</taxon>
        <taxon>Propionibacteriales</taxon>
        <taxon>Nocardioidaceae</taxon>
        <taxon>Nocardioides</taxon>
    </lineage>
</organism>
<dbReference type="RefSeq" id="WP_118921450.1">
    <property type="nucleotide sequence ID" value="NZ_QXGH01000001.1"/>
</dbReference>
<evidence type="ECO:0000313" key="3">
    <source>
        <dbReference type="Proteomes" id="UP000283644"/>
    </source>
</evidence>
<sequence length="331" mass="35729">MTTSPTTSHPTGSFETKFSYATISLPTLSPLEAIDALASAKFAGVEWRVGNALHDTMSSTAPTFLSNNRCTLFPGSTDPSVIAAACREAGLHIVGIGPYLDVNDSDQLLRTMEFAAELGAPQMRLQAPRVTTPLDYGELADATRKFLTSAEALSARLGVRTVLELHHNTIASSASLALRLIEHCDPEHVGVIYDVGNLVWEGYENRPLALQLLGDRLAHIHLKNVSAAPGRGGDPWEYRWSPLDEGFVDVRALLRDLADVGYAGWISLEDLSTKRSPEATIQFNARHLENVLEEWTPNSWGVACGGPFAQPGMPFGDVADQPTCSLSSTTS</sequence>
<reference evidence="2 3" key="1">
    <citation type="submission" date="2018-09" db="EMBL/GenBank/DDBJ databases">
        <title>Genome sequencing of Nocardioides immobilis CCTCC AB 2017083 for comparison to Nocardioides silvaticus.</title>
        <authorList>
            <person name="Li C."/>
            <person name="Wang G."/>
        </authorList>
    </citation>
    <scope>NUCLEOTIDE SEQUENCE [LARGE SCALE GENOMIC DNA]</scope>
    <source>
        <strain evidence="2 3">CCTCC AB 2017083</strain>
    </source>
</reference>
<dbReference type="AlphaFoldDB" id="A0A417Y9H6"/>
<comment type="caution">
    <text evidence="2">The sequence shown here is derived from an EMBL/GenBank/DDBJ whole genome shotgun (WGS) entry which is preliminary data.</text>
</comment>
<name>A0A417Y9H6_9ACTN</name>
<dbReference type="InterPro" id="IPR036237">
    <property type="entry name" value="Xyl_isomerase-like_sf"/>
</dbReference>
<protein>
    <submittedName>
        <fullName evidence="2">Sugar phosphate isomerase/epimerase</fullName>
    </submittedName>
</protein>
<evidence type="ECO:0000259" key="1">
    <source>
        <dbReference type="Pfam" id="PF01261"/>
    </source>
</evidence>
<keyword evidence="2" id="KW-0413">Isomerase</keyword>
<evidence type="ECO:0000313" key="2">
    <source>
        <dbReference type="EMBL" id="RHW29164.1"/>
    </source>
</evidence>
<gene>
    <name evidence="2" type="ORF">D0Z08_00070</name>
</gene>
<dbReference type="PANTHER" id="PTHR12110">
    <property type="entry name" value="HYDROXYPYRUVATE ISOMERASE"/>
    <property type="match status" value="1"/>
</dbReference>
<dbReference type="EMBL" id="QXGH01000001">
    <property type="protein sequence ID" value="RHW29164.1"/>
    <property type="molecule type" value="Genomic_DNA"/>
</dbReference>
<dbReference type="OrthoDB" id="104997at2"/>
<dbReference type="Gene3D" id="3.20.20.150">
    <property type="entry name" value="Divalent-metal-dependent TIM barrel enzymes"/>
    <property type="match status" value="1"/>
</dbReference>